<protein>
    <submittedName>
        <fullName evidence="1">Uncharacterized protein</fullName>
    </submittedName>
</protein>
<gene>
    <name evidence="1" type="ORF">PMAYCL1PPCAC_22070</name>
</gene>
<comment type="caution">
    <text evidence="1">The sequence shown here is derived from an EMBL/GenBank/DDBJ whole genome shotgun (WGS) entry which is preliminary data.</text>
</comment>
<organism evidence="1 2">
    <name type="scientific">Pristionchus mayeri</name>
    <dbReference type="NCBI Taxonomy" id="1317129"/>
    <lineage>
        <taxon>Eukaryota</taxon>
        <taxon>Metazoa</taxon>
        <taxon>Ecdysozoa</taxon>
        <taxon>Nematoda</taxon>
        <taxon>Chromadorea</taxon>
        <taxon>Rhabditida</taxon>
        <taxon>Rhabditina</taxon>
        <taxon>Diplogasteromorpha</taxon>
        <taxon>Diplogasteroidea</taxon>
        <taxon>Neodiplogasteridae</taxon>
        <taxon>Pristionchus</taxon>
    </lineage>
</organism>
<evidence type="ECO:0000313" key="1">
    <source>
        <dbReference type="EMBL" id="GMR51875.1"/>
    </source>
</evidence>
<dbReference type="Proteomes" id="UP001328107">
    <property type="component" value="Unassembled WGS sequence"/>
</dbReference>
<dbReference type="AlphaFoldDB" id="A0AAN5CWQ3"/>
<name>A0AAN5CWQ3_9BILA</name>
<dbReference type="EMBL" id="BTRK01000005">
    <property type="protein sequence ID" value="GMR51875.1"/>
    <property type="molecule type" value="Genomic_DNA"/>
</dbReference>
<sequence length="264" mass="29900">METVVFTRGERVERGNNIQYYAYQARNGTVFFVKIDSLFKGDIYVTFEGNKVRADESWTGEIRSRAVHGDELYFRTKDYENRGEEMIYKASFHPSSGIKIDFVRDMEKDEEGFDSMMLLREKNGVESVSQAWSDESIVVDVDKKELMEYLLIGVHKKKLIYVKNSRNATTSAEAISPNVTVITVGGSFSGDYMDDSSPLIYLLADWINLIVVNTNTMEVRSFGTSVNGEKGSFFNISGVHEGKICVLGEEEDANYLYTAKIPVK</sequence>
<reference evidence="2" key="1">
    <citation type="submission" date="2022-10" db="EMBL/GenBank/DDBJ databases">
        <title>Genome assembly of Pristionchus species.</title>
        <authorList>
            <person name="Yoshida K."/>
            <person name="Sommer R.J."/>
        </authorList>
    </citation>
    <scope>NUCLEOTIDE SEQUENCE [LARGE SCALE GENOMIC DNA]</scope>
    <source>
        <strain evidence="2">RS5460</strain>
    </source>
</reference>
<keyword evidence="2" id="KW-1185">Reference proteome</keyword>
<proteinExistence type="predicted"/>
<accession>A0AAN5CWQ3</accession>
<evidence type="ECO:0000313" key="2">
    <source>
        <dbReference type="Proteomes" id="UP001328107"/>
    </source>
</evidence>